<evidence type="ECO:0000313" key="3">
    <source>
        <dbReference type="Proteomes" id="UP001595660"/>
    </source>
</evidence>
<comment type="caution">
    <text evidence="2">The sequence shown here is derived from an EMBL/GenBank/DDBJ whole genome shotgun (WGS) entry which is preliminary data.</text>
</comment>
<feature type="domain" description="DICT" evidence="1">
    <location>
        <begin position="93"/>
        <end position="204"/>
    </location>
</feature>
<dbReference type="EMBL" id="JBHRWN010000002">
    <property type="protein sequence ID" value="MFC3478932.1"/>
    <property type="molecule type" value="Genomic_DNA"/>
</dbReference>
<gene>
    <name evidence="2" type="ORF">ACFOKC_14465</name>
</gene>
<reference evidence="2 3" key="1">
    <citation type="journal article" date="2019" name="Int. J. Syst. Evol. Microbiol.">
        <title>The Global Catalogue of Microorganisms (GCM) 10K type strain sequencing project: providing services to taxonomists for standard genome sequencing and annotation.</title>
        <authorList>
            <consortium name="The Broad Institute Genomics Platform"/>
            <consortium name="The Broad Institute Genome Sequencing Center for Infectious Disease"/>
            <person name="Wu L."/>
            <person name="Ma J."/>
        </authorList>
    </citation>
    <scope>NUCLEOTIDE SEQUENCE [LARGE SCALE GENOMIC DNA]</scope>
    <source>
        <strain evidence="2 3">CGMCC 1.12562</strain>
    </source>
</reference>
<dbReference type="InterPro" id="IPR016954">
    <property type="entry name" value="Uncharacterised_Vng0742h"/>
</dbReference>
<dbReference type="Pfam" id="PF10069">
    <property type="entry name" value="DICT"/>
    <property type="match status" value="1"/>
</dbReference>
<dbReference type="GeneID" id="69118055"/>
<sequence length="235" mass="25724">MGLRRVIEDVRGREKTLTVYAPPGTDVVASVREYFASQNVAIEHEPTTDAPAHAVLSDDGEYLTSVGTDALRALTGSEPHPIGEDAAYSPLLEHLDRTTFTSYSRCQMMQASREIEDRAWRAKSGCLHAGFQRLSNLEPEVETYAQLADSDLDVHVYGERDAEIGAGESFTVHATDDPEITTTWFVVFDGGGNEQQSSALLAEEQDDGGYYGFWTYDASLVADALDALDAVRRPA</sequence>
<evidence type="ECO:0000313" key="2">
    <source>
        <dbReference type="EMBL" id="MFC3478932.1"/>
    </source>
</evidence>
<proteinExistence type="predicted"/>
<dbReference type="PIRSF" id="PIRSF030471">
    <property type="entry name" value="STR_Vng0742h_prd"/>
    <property type="match status" value="1"/>
</dbReference>
<name>A0ABD5NI91_9EURY</name>
<dbReference type="InterPro" id="IPR019278">
    <property type="entry name" value="DICT_dom"/>
</dbReference>
<keyword evidence="3" id="KW-1185">Reference proteome</keyword>
<protein>
    <submittedName>
        <fullName evidence="2">DICT sensory domain-containing protein</fullName>
    </submittedName>
</protein>
<dbReference type="AlphaFoldDB" id="A0ABD5NI91"/>
<dbReference type="Proteomes" id="UP001595660">
    <property type="component" value="Unassembled WGS sequence"/>
</dbReference>
<dbReference type="RefSeq" id="WP_232569503.1">
    <property type="nucleotide sequence ID" value="NZ_CP089466.1"/>
</dbReference>
<organism evidence="2 3">
    <name type="scientific">Halobacterium litoreum</name>
    <dbReference type="NCBI Taxonomy" id="2039234"/>
    <lineage>
        <taxon>Archaea</taxon>
        <taxon>Methanobacteriati</taxon>
        <taxon>Methanobacteriota</taxon>
        <taxon>Stenosarchaea group</taxon>
        <taxon>Halobacteria</taxon>
        <taxon>Halobacteriales</taxon>
        <taxon>Halobacteriaceae</taxon>
        <taxon>Halobacterium</taxon>
    </lineage>
</organism>
<evidence type="ECO:0000259" key="1">
    <source>
        <dbReference type="Pfam" id="PF10069"/>
    </source>
</evidence>
<accession>A0ABD5NI91</accession>